<feature type="coiled-coil region" evidence="8">
    <location>
        <begin position="420"/>
        <end position="542"/>
    </location>
</feature>
<dbReference type="InterPro" id="IPR027640">
    <property type="entry name" value="Kinesin-like_fam"/>
</dbReference>
<feature type="compositionally biased region" description="Acidic residues" evidence="9">
    <location>
        <begin position="377"/>
        <end position="392"/>
    </location>
</feature>
<dbReference type="Proteomes" id="UP001224775">
    <property type="component" value="Unassembled WGS sequence"/>
</dbReference>
<sequence>MGSEAHTANWRDDNILNDNDGLIPRFISGMFQSLIQRREEAEKALLQSFDGDKKRPASSLVDFQVSASFLEVYGEDIYDLLVDESRTPLKLREGTNKEVVVKGLRNKSILNAAEAMNVLSTGTMNRTTASTLMNRTSSRSHAVFMLNLRQTTRSAEGVDVTSTSRFTFVDLAGSERMKKTGAEGERAKEGIKINEGLLALGNVINALADEDRIARGEKVHVPYRQTKLTRLLQDALGGNSQTLFLACVSPSDTNASETLSTLQYANRARNIKNAPTRNVDETAVELQRLHAMNNLLKRELVRQRFGPEMQRTNEDIGNINDELLLREDVAAYLNLVDEKVCDFGNVPNLPTLASDFRPRSAPASIRPVIAPVNEVSSSDDGENDEGDSDMSDSEVNPHDDMQIVDELIESSRQDQTPSKDDAAREQIENIDNEIETHEDRLLQLKEHLKGYHNMKEKYDNLLREVENLEAEKHSLAKQLEQAQVDPTKGCSVTIKKQLDRIKSSLERARSESRKHQQLYRKAEKEAQKCKVLERKISEAKTTKMHLMKKQKEDAKKQQEFTKTKTREIQRLRLKERTAMKEVSKLKSENQRLKANLKRSKARCEKLSEQSKQTELSLARVLANRAKGNGTPRNGDMDCMGQFASMTEELSSLSFVLEKALENKVDISRNKQMYDEKVAEREKLELSMSAEVVLLKEKKTKRKEFGSEPPEDVICEVRDCQDNIQELSLKIELLENDIGLIRENYPSVEDEDYGCADAFDTQDSALMVLSKQSSPALRTLIVKLLTSCHDSELGRRNLLDSKARDDSTLSNLRNELVLKNERIDALSKSLERQRQNFQVGSEVRDNKYKQLENEAKITNAQLDSCVADKTKLLLELERARELLSLSQESNAKLEGQLASLEYQRVRNETSQVIGQSETKMISKRPPSPASRGYVFVETDSVTPKEATIKPTSSQGAQSSVKKLVEAYSATSKETQQSPNRPLSKMPFGLKHTFKGVMNRNK</sequence>
<dbReference type="PANTHER" id="PTHR47969">
    <property type="entry name" value="CHROMOSOME-ASSOCIATED KINESIN KIF4A-RELATED"/>
    <property type="match status" value="1"/>
</dbReference>
<dbReference type="InterPro" id="IPR001752">
    <property type="entry name" value="Kinesin_motor_dom"/>
</dbReference>
<dbReference type="Gene3D" id="3.40.850.10">
    <property type="entry name" value="Kinesin motor domain"/>
    <property type="match status" value="1"/>
</dbReference>
<accession>A0AAD8Y6H0</accession>
<evidence type="ECO:0000313" key="12">
    <source>
        <dbReference type="Proteomes" id="UP001224775"/>
    </source>
</evidence>
<protein>
    <recommendedName>
        <fullName evidence="7">Kinesin-like protein</fullName>
    </recommendedName>
</protein>
<feature type="coiled-coil region" evidence="8">
    <location>
        <begin position="808"/>
        <end position="895"/>
    </location>
</feature>
<gene>
    <name evidence="11" type="ORF">QTG54_008638</name>
</gene>
<dbReference type="PROSITE" id="PS50067">
    <property type="entry name" value="KINESIN_MOTOR_2"/>
    <property type="match status" value="1"/>
</dbReference>
<dbReference type="EMBL" id="JATAAI010000015">
    <property type="protein sequence ID" value="KAK1740543.1"/>
    <property type="molecule type" value="Genomic_DNA"/>
</dbReference>
<feature type="coiled-coil region" evidence="8">
    <location>
        <begin position="716"/>
        <end position="743"/>
    </location>
</feature>
<name>A0AAD8Y6H0_9STRA</name>
<feature type="region of interest" description="Disordered" evidence="9">
    <location>
        <begin position="542"/>
        <end position="562"/>
    </location>
</feature>
<evidence type="ECO:0000256" key="7">
    <source>
        <dbReference type="RuleBase" id="RU000394"/>
    </source>
</evidence>
<feature type="coiled-coil region" evidence="8">
    <location>
        <begin position="568"/>
        <end position="616"/>
    </location>
</feature>
<dbReference type="AlphaFoldDB" id="A0AAD8Y6H0"/>
<keyword evidence="5 8" id="KW-0175">Coiled coil</keyword>
<evidence type="ECO:0000256" key="8">
    <source>
        <dbReference type="SAM" id="Coils"/>
    </source>
</evidence>
<dbReference type="GO" id="GO:0005875">
    <property type="term" value="C:microtubule associated complex"/>
    <property type="evidence" value="ECO:0007669"/>
    <property type="project" value="TreeGrafter"/>
</dbReference>
<dbReference type="GO" id="GO:0005874">
    <property type="term" value="C:microtubule"/>
    <property type="evidence" value="ECO:0007669"/>
    <property type="project" value="UniProtKB-KW"/>
</dbReference>
<evidence type="ECO:0000256" key="6">
    <source>
        <dbReference type="PROSITE-ProRule" id="PRU00283"/>
    </source>
</evidence>
<dbReference type="GO" id="GO:0005737">
    <property type="term" value="C:cytoplasm"/>
    <property type="evidence" value="ECO:0007669"/>
    <property type="project" value="UniProtKB-SubCell"/>
</dbReference>
<comment type="similarity">
    <text evidence="6 7">Belongs to the TRAFAC class myosin-kinesin ATPase superfamily. Kinesin family.</text>
</comment>
<keyword evidence="7" id="KW-0493">Microtubule</keyword>
<dbReference type="GO" id="GO:0007052">
    <property type="term" value="P:mitotic spindle organization"/>
    <property type="evidence" value="ECO:0007669"/>
    <property type="project" value="TreeGrafter"/>
</dbReference>
<keyword evidence="4 7" id="KW-0067">ATP-binding</keyword>
<dbReference type="PRINTS" id="PR00380">
    <property type="entry name" value="KINESINHEAVY"/>
</dbReference>
<evidence type="ECO:0000256" key="4">
    <source>
        <dbReference type="ARBA" id="ARBA00022840"/>
    </source>
</evidence>
<dbReference type="GO" id="GO:0051231">
    <property type="term" value="P:spindle elongation"/>
    <property type="evidence" value="ECO:0007669"/>
    <property type="project" value="TreeGrafter"/>
</dbReference>
<keyword evidence="3 7" id="KW-0547">Nucleotide-binding</keyword>
<keyword evidence="2" id="KW-0963">Cytoplasm</keyword>
<dbReference type="GO" id="GO:0005524">
    <property type="term" value="F:ATP binding"/>
    <property type="evidence" value="ECO:0007669"/>
    <property type="project" value="UniProtKB-KW"/>
</dbReference>
<dbReference type="Pfam" id="PF25764">
    <property type="entry name" value="KIF21A_4th"/>
    <property type="match status" value="1"/>
</dbReference>
<comment type="caution">
    <text evidence="6">Lacks conserved residue(s) required for the propagation of feature annotation.</text>
</comment>
<evidence type="ECO:0000259" key="10">
    <source>
        <dbReference type="PROSITE" id="PS50067"/>
    </source>
</evidence>
<dbReference type="GO" id="GO:0003777">
    <property type="term" value="F:microtubule motor activity"/>
    <property type="evidence" value="ECO:0007669"/>
    <property type="project" value="InterPro"/>
</dbReference>
<dbReference type="SMART" id="SM00129">
    <property type="entry name" value="KISc"/>
    <property type="match status" value="1"/>
</dbReference>
<dbReference type="InterPro" id="IPR027417">
    <property type="entry name" value="P-loop_NTPase"/>
</dbReference>
<dbReference type="InterPro" id="IPR036961">
    <property type="entry name" value="Kinesin_motor_dom_sf"/>
</dbReference>
<feature type="domain" description="Kinesin motor" evidence="10">
    <location>
        <begin position="1"/>
        <end position="271"/>
    </location>
</feature>
<dbReference type="PANTHER" id="PTHR47969:SF15">
    <property type="entry name" value="CHROMOSOME-ASSOCIATED KINESIN KIF4A-RELATED"/>
    <property type="match status" value="1"/>
</dbReference>
<evidence type="ECO:0000256" key="1">
    <source>
        <dbReference type="ARBA" id="ARBA00004496"/>
    </source>
</evidence>
<evidence type="ECO:0000256" key="3">
    <source>
        <dbReference type="ARBA" id="ARBA00022741"/>
    </source>
</evidence>
<feature type="region of interest" description="Disordered" evidence="9">
    <location>
        <begin position="966"/>
        <end position="986"/>
    </location>
</feature>
<dbReference type="GO" id="GO:0008017">
    <property type="term" value="F:microtubule binding"/>
    <property type="evidence" value="ECO:0007669"/>
    <property type="project" value="InterPro"/>
</dbReference>
<dbReference type="InterPro" id="IPR019821">
    <property type="entry name" value="Kinesin_motor_CS"/>
</dbReference>
<dbReference type="PROSITE" id="PS00411">
    <property type="entry name" value="KINESIN_MOTOR_1"/>
    <property type="match status" value="1"/>
</dbReference>
<evidence type="ECO:0000256" key="9">
    <source>
        <dbReference type="SAM" id="MobiDB-lite"/>
    </source>
</evidence>
<organism evidence="11 12">
    <name type="scientific">Skeletonema marinoi</name>
    <dbReference type="NCBI Taxonomy" id="267567"/>
    <lineage>
        <taxon>Eukaryota</taxon>
        <taxon>Sar</taxon>
        <taxon>Stramenopiles</taxon>
        <taxon>Ochrophyta</taxon>
        <taxon>Bacillariophyta</taxon>
        <taxon>Coscinodiscophyceae</taxon>
        <taxon>Thalassiosirophycidae</taxon>
        <taxon>Thalassiosirales</taxon>
        <taxon>Skeletonemataceae</taxon>
        <taxon>Skeletonema</taxon>
        <taxon>Skeletonema marinoi-dohrnii complex</taxon>
    </lineage>
</organism>
<comment type="caution">
    <text evidence="11">The sequence shown here is derived from an EMBL/GenBank/DDBJ whole genome shotgun (WGS) entry which is preliminary data.</text>
</comment>
<dbReference type="SUPFAM" id="SSF52540">
    <property type="entry name" value="P-loop containing nucleoside triphosphate hydrolases"/>
    <property type="match status" value="1"/>
</dbReference>
<reference evidence="11" key="1">
    <citation type="submission" date="2023-06" db="EMBL/GenBank/DDBJ databases">
        <title>Survivors Of The Sea: Transcriptome response of Skeletonema marinoi to long-term dormancy.</title>
        <authorList>
            <person name="Pinder M.I.M."/>
            <person name="Kourtchenko O."/>
            <person name="Robertson E.K."/>
            <person name="Larsson T."/>
            <person name="Maumus F."/>
            <person name="Osuna-Cruz C.M."/>
            <person name="Vancaester E."/>
            <person name="Stenow R."/>
            <person name="Vandepoele K."/>
            <person name="Ploug H."/>
            <person name="Bruchert V."/>
            <person name="Godhe A."/>
            <person name="Topel M."/>
        </authorList>
    </citation>
    <scope>NUCLEOTIDE SEQUENCE</scope>
    <source>
        <strain evidence="11">R05AC</strain>
    </source>
</reference>
<feature type="compositionally biased region" description="Basic and acidic residues" evidence="9">
    <location>
        <begin position="549"/>
        <end position="562"/>
    </location>
</feature>
<keyword evidence="12" id="KW-1185">Reference proteome</keyword>
<evidence type="ECO:0000256" key="2">
    <source>
        <dbReference type="ARBA" id="ARBA00022490"/>
    </source>
</evidence>
<comment type="subcellular location">
    <subcellularLocation>
        <location evidence="1">Cytoplasm</location>
    </subcellularLocation>
</comment>
<evidence type="ECO:0000256" key="5">
    <source>
        <dbReference type="ARBA" id="ARBA00023054"/>
    </source>
</evidence>
<dbReference type="GO" id="GO:0007018">
    <property type="term" value="P:microtubule-based movement"/>
    <property type="evidence" value="ECO:0007669"/>
    <property type="project" value="InterPro"/>
</dbReference>
<evidence type="ECO:0000313" key="11">
    <source>
        <dbReference type="EMBL" id="KAK1740543.1"/>
    </source>
</evidence>
<proteinExistence type="inferred from homology"/>
<dbReference type="Pfam" id="PF00225">
    <property type="entry name" value="Kinesin"/>
    <property type="match status" value="1"/>
</dbReference>
<feature type="compositionally biased region" description="Polar residues" evidence="9">
    <location>
        <begin position="967"/>
        <end position="979"/>
    </location>
</feature>
<keyword evidence="7" id="KW-0505">Motor protein</keyword>
<feature type="region of interest" description="Disordered" evidence="9">
    <location>
        <begin position="365"/>
        <end position="397"/>
    </location>
</feature>